<keyword evidence="3 6" id="KW-0812">Transmembrane</keyword>
<name>V4AXC2_LOTGI</name>
<sequence length="468" mass="52191">MGRSIHADEAIQNYIEELIKSGQWNVGLILGQVTKQRDYVLRLSRTPDPVEDEVSEEEELPAELLEELVHKKKVKKKGPKKPKSLDDVNEGWVATHAKQVLRMLPGGLDVIGVFILSPPNISQNVATKLRQILYQVHSSLNQYQILNRDNDITDRITIHIDSLTRKITCRTYDVQDNRSTGHPAEWKYQAINDKWIQLNTSAFLDMKIAVPSNKKSSPLIKQIQIGLNPFFKSLTSSIGIINGAIREASEPLDTSSGKKSRGRDKGLVVPQSYNIEILTKQADNKVSAPILSKVSSLMVLRGQIVSRAFIQGKPTVGDAIHAVKVDLARSLLSRCELLCEDLAITEQDKAVELYNTPVRVFVIVPDSSVEICDYIFQDERTDEVIDRIKELLDVNLTEENLELDLERPAAEVDWISTASEHEIPTDMEVDTETTNSNSNFVTYIGLAASGIVAGLAMVYNFYIAGGDS</sequence>
<dbReference type="GO" id="GO:0012505">
    <property type="term" value="C:endomembrane system"/>
    <property type="evidence" value="ECO:0007669"/>
    <property type="project" value="TreeGrafter"/>
</dbReference>
<dbReference type="PANTHER" id="PTHR33966:SF1">
    <property type="entry name" value="PROTEIN ODR-4 HOMOLOG"/>
    <property type="match status" value="1"/>
</dbReference>
<comment type="similarity">
    <text evidence="2">Belongs to the ODR-4 family.</text>
</comment>
<organism evidence="7 8">
    <name type="scientific">Lottia gigantea</name>
    <name type="common">Giant owl limpet</name>
    <dbReference type="NCBI Taxonomy" id="225164"/>
    <lineage>
        <taxon>Eukaryota</taxon>
        <taxon>Metazoa</taxon>
        <taxon>Spiralia</taxon>
        <taxon>Lophotrochozoa</taxon>
        <taxon>Mollusca</taxon>
        <taxon>Gastropoda</taxon>
        <taxon>Patellogastropoda</taxon>
        <taxon>Lottioidea</taxon>
        <taxon>Lottiidae</taxon>
        <taxon>Lottia</taxon>
    </lineage>
</organism>
<dbReference type="InterPro" id="IPR029454">
    <property type="entry name" value="ODR-4-like"/>
</dbReference>
<dbReference type="HOGENOM" id="CLU_043811_0_0_1"/>
<evidence type="ECO:0000256" key="3">
    <source>
        <dbReference type="ARBA" id="ARBA00022692"/>
    </source>
</evidence>
<accession>V4AXC2</accession>
<protein>
    <recommendedName>
        <fullName evidence="9">Protein odr-4 homolog</fullName>
    </recommendedName>
</protein>
<feature type="transmembrane region" description="Helical" evidence="6">
    <location>
        <begin position="440"/>
        <end position="462"/>
    </location>
</feature>
<evidence type="ECO:0000256" key="4">
    <source>
        <dbReference type="ARBA" id="ARBA00022989"/>
    </source>
</evidence>
<evidence type="ECO:0000313" key="8">
    <source>
        <dbReference type="Proteomes" id="UP000030746"/>
    </source>
</evidence>
<comment type="subcellular location">
    <subcellularLocation>
        <location evidence="1">Membrane</location>
    </subcellularLocation>
</comment>
<dbReference type="GO" id="GO:0016020">
    <property type="term" value="C:membrane"/>
    <property type="evidence" value="ECO:0007669"/>
    <property type="project" value="UniProtKB-SubCell"/>
</dbReference>
<dbReference type="KEGG" id="lgi:LOTGIDRAFT_238055"/>
<dbReference type="RefSeq" id="XP_009047055.1">
    <property type="nucleotide sequence ID" value="XM_009048807.1"/>
</dbReference>
<dbReference type="CTD" id="20250645"/>
<keyword evidence="5 6" id="KW-0472">Membrane</keyword>
<evidence type="ECO:0000256" key="2">
    <source>
        <dbReference type="ARBA" id="ARBA00010131"/>
    </source>
</evidence>
<keyword evidence="8" id="KW-1185">Reference proteome</keyword>
<proteinExistence type="inferred from homology"/>
<dbReference type="AlphaFoldDB" id="V4AXC2"/>
<evidence type="ECO:0000256" key="1">
    <source>
        <dbReference type="ARBA" id="ARBA00004370"/>
    </source>
</evidence>
<gene>
    <name evidence="7" type="ORF">LOTGIDRAFT_238055</name>
</gene>
<keyword evidence="4 6" id="KW-1133">Transmembrane helix</keyword>
<dbReference type="PANTHER" id="PTHR33966">
    <property type="entry name" value="PROTEIN ODR-4 HOMOLOG"/>
    <property type="match status" value="1"/>
</dbReference>
<dbReference type="STRING" id="225164.V4AXC2"/>
<dbReference type="GO" id="GO:0008104">
    <property type="term" value="P:intracellular protein localization"/>
    <property type="evidence" value="ECO:0007669"/>
    <property type="project" value="TreeGrafter"/>
</dbReference>
<dbReference type="EMBL" id="KB200314">
    <property type="protein sequence ID" value="ESP02228.1"/>
    <property type="molecule type" value="Genomic_DNA"/>
</dbReference>
<evidence type="ECO:0000256" key="5">
    <source>
        <dbReference type="ARBA" id="ARBA00023136"/>
    </source>
</evidence>
<evidence type="ECO:0000313" key="7">
    <source>
        <dbReference type="EMBL" id="ESP02228.1"/>
    </source>
</evidence>
<evidence type="ECO:0008006" key="9">
    <source>
        <dbReference type="Google" id="ProtNLM"/>
    </source>
</evidence>
<dbReference type="Proteomes" id="UP000030746">
    <property type="component" value="Unassembled WGS sequence"/>
</dbReference>
<reference evidence="7 8" key="1">
    <citation type="journal article" date="2013" name="Nature">
        <title>Insights into bilaterian evolution from three spiralian genomes.</title>
        <authorList>
            <person name="Simakov O."/>
            <person name="Marletaz F."/>
            <person name="Cho S.J."/>
            <person name="Edsinger-Gonzales E."/>
            <person name="Havlak P."/>
            <person name="Hellsten U."/>
            <person name="Kuo D.H."/>
            <person name="Larsson T."/>
            <person name="Lv J."/>
            <person name="Arendt D."/>
            <person name="Savage R."/>
            <person name="Osoegawa K."/>
            <person name="de Jong P."/>
            <person name="Grimwood J."/>
            <person name="Chapman J.A."/>
            <person name="Shapiro H."/>
            <person name="Aerts A."/>
            <person name="Otillar R.P."/>
            <person name="Terry A.Y."/>
            <person name="Boore J.L."/>
            <person name="Grigoriev I.V."/>
            <person name="Lindberg D.R."/>
            <person name="Seaver E.C."/>
            <person name="Weisblat D.A."/>
            <person name="Putnam N.H."/>
            <person name="Rokhsar D.S."/>
        </authorList>
    </citation>
    <scope>NUCLEOTIDE SEQUENCE [LARGE SCALE GENOMIC DNA]</scope>
</reference>
<dbReference type="OrthoDB" id="21458at2759"/>
<evidence type="ECO:0000256" key="6">
    <source>
        <dbReference type="SAM" id="Phobius"/>
    </source>
</evidence>
<dbReference type="OMA" id="FNEPPRR"/>
<dbReference type="GeneID" id="20250645"/>
<dbReference type="Pfam" id="PF14778">
    <property type="entry name" value="ODR4-like"/>
    <property type="match status" value="1"/>
</dbReference>